<keyword evidence="2" id="KW-0812">Transmembrane</keyword>
<reference evidence="4" key="1">
    <citation type="submission" date="2022-11" db="UniProtKB">
        <authorList>
            <consortium name="WormBaseParasite"/>
        </authorList>
    </citation>
    <scope>IDENTIFICATION</scope>
</reference>
<accession>A0A914UNN2</accession>
<proteinExistence type="predicted"/>
<feature type="compositionally biased region" description="Polar residues" evidence="1">
    <location>
        <begin position="1"/>
        <end position="11"/>
    </location>
</feature>
<keyword evidence="2" id="KW-1133">Transmembrane helix</keyword>
<evidence type="ECO:0000256" key="1">
    <source>
        <dbReference type="SAM" id="MobiDB-lite"/>
    </source>
</evidence>
<dbReference type="Proteomes" id="UP000887566">
    <property type="component" value="Unplaced"/>
</dbReference>
<protein>
    <submittedName>
        <fullName evidence="4">CX domain-containing protein</fullName>
    </submittedName>
</protein>
<dbReference type="AlphaFoldDB" id="A0A914UNN2"/>
<name>A0A914UNN2_9BILA</name>
<sequence length="233" mass="25829">MQQGGSDSPLNSFDLAPTRDDSMEHSPSTTDSRGHAPENWLQATELVARINIRRTIERAASNTVQEVSEFQRVAVCHFAGSLTHTHYSLIMDPGSNIFLNRFADNGDYVKCFYELAGNMITKVTVLCEKELGCCDQGCCETRRYDNAVAVEGIYQDQTKINGSNTAVWCIVLTLLAIAFLLLLCSTGIIAWKRYRSANATTSPNKEVVPNPFPTYKIRPVEFAPNQPDATNNV</sequence>
<evidence type="ECO:0000256" key="2">
    <source>
        <dbReference type="SAM" id="Phobius"/>
    </source>
</evidence>
<dbReference type="WBParaSite" id="PSAMB.scaffold11057size3630.g33830.t1">
    <property type="protein sequence ID" value="PSAMB.scaffold11057size3630.g33830.t1"/>
    <property type="gene ID" value="PSAMB.scaffold11057size3630.g33830"/>
</dbReference>
<evidence type="ECO:0000313" key="3">
    <source>
        <dbReference type="Proteomes" id="UP000887566"/>
    </source>
</evidence>
<feature type="region of interest" description="Disordered" evidence="1">
    <location>
        <begin position="1"/>
        <end position="38"/>
    </location>
</feature>
<keyword evidence="2" id="KW-0472">Membrane</keyword>
<evidence type="ECO:0000313" key="4">
    <source>
        <dbReference type="WBParaSite" id="PSAMB.scaffold11057size3630.g33830.t1"/>
    </source>
</evidence>
<keyword evidence="3" id="KW-1185">Reference proteome</keyword>
<organism evidence="3 4">
    <name type="scientific">Plectus sambesii</name>
    <dbReference type="NCBI Taxonomy" id="2011161"/>
    <lineage>
        <taxon>Eukaryota</taxon>
        <taxon>Metazoa</taxon>
        <taxon>Ecdysozoa</taxon>
        <taxon>Nematoda</taxon>
        <taxon>Chromadorea</taxon>
        <taxon>Plectida</taxon>
        <taxon>Plectina</taxon>
        <taxon>Plectoidea</taxon>
        <taxon>Plectidae</taxon>
        <taxon>Plectus</taxon>
    </lineage>
</organism>
<feature type="transmembrane region" description="Helical" evidence="2">
    <location>
        <begin position="165"/>
        <end position="191"/>
    </location>
</feature>